<dbReference type="Proteomes" id="UP000002588">
    <property type="component" value="Chromosome"/>
</dbReference>
<feature type="transmembrane region" description="Helical" evidence="9">
    <location>
        <begin position="135"/>
        <end position="162"/>
    </location>
</feature>
<evidence type="ECO:0000256" key="9">
    <source>
        <dbReference type="SAM" id="Phobius"/>
    </source>
</evidence>
<feature type="region of interest" description="Disordered" evidence="8">
    <location>
        <begin position="1"/>
        <end position="34"/>
    </location>
</feature>
<reference evidence="11 12" key="1">
    <citation type="journal article" date="2006" name="Nat. Biotechnol.">
        <title>Complete genome of the mutualistic, N2-fixing grass endophyte Azoarcus sp. strain BH72.</title>
        <authorList>
            <person name="Krause A."/>
            <person name="Ramakumar A."/>
            <person name="Bartels D."/>
            <person name="Battistoni F."/>
            <person name="Bekel T."/>
            <person name="Boch J."/>
            <person name="Boehm M."/>
            <person name="Friedrich F."/>
            <person name="Hurek T."/>
            <person name="Krause L."/>
            <person name="Linke B."/>
            <person name="McHardy A.C."/>
            <person name="Sarkar A."/>
            <person name="Schneiker S."/>
            <person name="Syed A.A."/>
            <person name="Thauer R."/>
            <person name="Vorhoelter F.-J."/>
            <person name="Weidner S."/>
            <person name="Puehler A."/>
            <person name="Reinhold-Hurek B."/>
            <person name="Kaiser O."/>
            <person name="Goesmann A."/>
        </authorList>
    </citation>
    <scope>NUCLEOTIDE SEQUENCE [LARGE SCALE GENOMIC DNA]</scope>
    <source>
        <strain evidence="11 12">BH72</strain>
    </source>
</reference>
<evidence type="ECO:0000313" key="12">
    <source>
        <dbReference type="Proteomes" id="UP000002588"/>
    </source>
</evidence>
<keyword evidence="2" id="KW-0004">4Fe-4S</keyword>
<dbReference type="EMBL" id="AM406670">
    <property type="protein sequence ID" value="CAL96556.1"/>
    <property type="molecule type" value="Genomic_DNA"/>
</dbReference>
<dbReference type="STRING" id="62928.azo3940"/>
<feature type="transmembrane region" description="Helical" evidence="9">
    <location>
        <begin position="213"/>
        <end position="234"/>
    </location>
</feature>
<accession>A1KCK0</accession>
<dbReference type="InterPro" id="IPR017900">
    <property type="entry name" value="4Fe4S_Fe_S_CS"/>
</dbReference>
<dbReference type="Gene3D" id="3.30.70.20">
    <property type="match status" value="1"/>
</dbReference>
<keyword evidence="9 11" id="KW-0812">Transmembrane</keyword>
<dbReference type="Pfam" id="PF13237">
    <property type="entry name" value="Fer4_10"/>
    <property type="match status" value="1"/>
</dbReference>
<proteinExistence type="predicted"/>
<dbReference type="eggNOG" id="COG0348">
    <property type="taxonomic scope" value="Bacteria"/>
</dbReference>
<feature type="compositionally biased region" description="Low complexity" evidence="8">
    <location>
        <begin position="1"/>
        <end position="16"/>
    </location>
</feature>
<keyword evidence="7" id="KW-0411">Iron-sulfur</keyword>
<dbReference type="NCBIfam" id="TIGR02163">
    <property type="entry name" value="napH"/>
    <property type="match status" value="1"/>
</dbReference>
<evidence type="ECO:0000259" key="10">
    <source>
        <dbReference type="PROSITE" id="PS51379"/>
    </source>
</evidence>
<dbReference type="NCBIfam" id="NF007013">
    <property type="entry name" value="PRK09477.1"/>
    <property type="match status" value="1"/>
</dbReference>
<dbReference type="InterPro" id="IPR017896">
    <property type="entry name" value="4Fe4S_Fe-S-bd"/>
</dbReference>
<organism evidence="11 12">
    <name type="scientific">Azoarcus sp. (strain BH72)</name>
    <dbReference type="NCBI Taxonomy" id="418699"/>
    <lineage>
        <taxon>Bacteria</taxon>
        <taxon>Pseudomonadati</taxon>
        <taxon>Pseudomonadota</taxon>
        <taxon>Betaproteobacteria</taxon>
        <taxon>Rhodocyclales</taxon>
        <taxon>Zoogloeaceae</taxon>
        <taxon>Azoarcus</taxon>
    </lineage>
</organism>
<sequence>MNASARPPAGSAASRGNDVPQQPGGLSAPSVEDAVPATSVRGAARRGAVARPGAEAVAAKGWLRAHKWLLLRRLSQSGILALFLAGPWLGWWIVKGNLSSSLTLGVLPLTDPFVLAQSIAAGQWPYREALTGAGIVLAVYLLVGGRVFCSWVCPMNIVTDAAAWLRRRLGLKGGKVPAAATRYWLLGFVLVAAALTGSLAWEWVNPVSMLHRGLVFGFGLAWGIVGGVFLYDLLIAPRGWCGHLCPQGAFYGLLGRSAGVRVSAARRSACNDCMDCFAVCPEPQVIRPALKGVGQDHPLILAGDCTTCGRCVDVCAQHVFRITTRFNRSES</sequence>
<dbReference type="Pfam" id="PF12801">
    <property type="entry name" value="Fer4_5"/>
    <property type="match status" value="2"/>
</dbReference>
<evidence type="ECO:0000256" key="6">
    <source>
        <dbReference type="ARBA" id="ARBA00023004"/>
    </source>
</evidence>
<protein>
    <submittedName>
        <fullName evidence="11">Probable iron-sulfur 4Fe-4S ferredoxin transmembrane protein</fullName>
    </submittedName>
</protein>
<keyword evidence="5" id="KW-0249">Electron transport</keyword>
<evidence type="ECO:0000256" key="7">
    <source>
        <dbReference type="ARBA" id="ARBA00023014"/>
    </source>
</evidence>
<keyword evidence="1" id="KW-0813">Transport</keyword>
<dbReference type="PANTHER" id="PTHR30176">
    <property type="entry name" value="FERREDOXIN-TYPE PROTEIN NAPH"/>
    <property type="match status" value="1"/>
</dbReference>
<name>A1KCK0_AZOSB</name>
<keyword evidence="9" id="KW-0472">Membrane</keyword>
<feature type="domain" description="4Fe-4S ferredoxin-type" evidence="10">
    <location>
        <begin position="296"/>
        <end position="325"/>
    </location>
</feature>
<dbReference type="PROSITE" id="PS00198">
    <property type="entry name" value="4FE4S_FER_1"/>
    <property type="match status" value="1"/>
</dbReference>
<dbReference type="InterPro" id="IPR051684">
    <property type="entry name" value="Electron_Trans/Redox"/>
</dbReference>
<gene>
    <name evidence="11" type="primary">napH</name>
    <name evidence="11" type="ordered locus">azo3940</name>
</gene>
<keyword evidence="9" id="KW-1133">Transmembrane helix</keyword>
<keyword evidence="4" id="KW-0677">Repeat</keyword>
<evidence type="ECO:0000256" key="2">
    <source>
        <dbReference type="ARBA" id="ARBA00022485"/>
    </source>
</evidence>
<evidence type="ECO:0000313" key="11">
    <source>
        <dbReference type="EMBL" id="CAL96556.1"/>
    </source>
</evidence>
<dbReference type="InterPro" id="IPR011886">
    <property type="entry name" value="NapH_MauN"/>
</dbReference>
<feature type="transmembrane region" description="Helical" evidence="9">
    <location>
        <begin position="183"/>
        <end position="201"/>
    </location>
</feature>
<dbReference type="HOGENOM" id="CLU_066585_1_0_4"/>
<feature type="transmembrane region" description="Helical" evidence="9">
    <location>
        <begin position="74"/>
        <end position="94"/>
    </location>
</feature>
<keyword evidence="6" id="KW-0408">Iron</keyword>
<keyword evidence="3" id="KW-0479">Metal-binding</keyword>
<evidence type="ECO:0000256" key="4">
    <source>
        <dbReference type="ARBA" id="ARBA00022737"/>
    </source>
</evidence>
<evidence type="ECO:0000256" key="1">
    <source>
        <dbReference type="ARBA" id="ARBA00022448"/>
    </source>
</evidence>
<evidence type="ECO:0000256" key="5">
    <source>
        <dbReference type="ARBA" id="ARBA00022982"/>
    </source>
</evidence>
<dbReference type="KEGG" id="azo:azo3940"/>
<dbReference type="GO" id="GO:0046872">
    <property type="term" value="F:metal ion binding"/>
    <property type="evidence" value="ECO:0007669"/>
    <property type="project" value="UniProtKB-KW"/>
</dbReference>
<keyword evidence="12" id="KW-1185">Reference proteome</keyword>
<dbReference type="RefSeq" id="WP_011767662.1">
    <property type="nucleotide sequence ID" value="NC_008702.1"/>
</dbReference>
<dbReference type="PANTHER" id="PTHR30176:SF3">
    <property type="entry name" value="FERREDOXIN-TYPE PROTEIN NAPH"/>
    <property type="match status" value="1"/>
</dbReference>
<dbReference type="GO" id="GO:0051539">
    <property type="term" value="F:4 iron, 4 sulfur cluster binding"/>
    <property type="evidence" value="ECO:0007669"/>
    <property type="project" value="UniProtKB-KW"/>
</dbReference>
<dbReference type="SUPFAM" id="SSF54862">
    <property type="entry name" value="4Fe-4S ferredoxins"/>
    <property type="match status" value="1"/>
</dbReference>
<evidence type="ECO:0000256" key="3">
    <source>
        <dbReference type="ARBA" id="ARBA00022723"/>
    </source>
</evidence>
<dbReference type="GO" id="GO:0005886">
    <property type="term" value="C:plasma membrane"/>
    <property type="evidence" value="ECO:0007669"/>
    <property type="project" value="TreeGrafter"/>
</dbReference>
<evidence type="ECO:0000256" key="8">
    <source>
        <dbReference type="SAM" id="MobiDB-lite"/>
    </source>
</evidence>
<dbReference type="AlphaFoldDB" id="A1KCK0"/>
<feature type="domain" description="4Fe-4S ferredoxin-type" evidence="10">
    <location>
        <begin position="260"/>
        <end position="291"/>
    </location>
</feature>
<dbReference type="PROSITE" id="PS51379">
    <property type="entry name" value="4FE4S_FER_2"/>
    <property type="match status" value="2"/>
</dbReference>